<dbReference type="OrthoDB" id="436519at2759"/>
<dbReference type="EMBL" id="CP014502">
    <property type="protein sequence ID" value="ANB14248.1"/>
    <property type="molecule type" value="Genomic_DNA"/>
</dbReference>
<feature type="compositionally biased region" description="Low complexity" evidence="1">
    <location>
        <begin position="198"/>
        <end position="217"/>
    </location>
</feature>
<dbReference type="CDD" id="cd06257">
    <property type="entry name" value="DnaJ"/>
    <property type="match status" value="1"/>
</dbReference>
<dbReference type="Proteomes" id="UP000189580">
    <property type="component" value="Chromosome d"/>
</dbReference>
<accession>A0A167EMC1</accession>
<feature type="compositionally biased region" description="Basic and acidic residues" evidence="1">
    <location>
        <begin position="334"/>
        <end position="344"/>
    </location>
</feature>
<reference evidence="3 4" key="1">
    <citation type="submission" date="2016-02" db="EMBL/GenBank/DDBJ databases">
        <title>Complete genome sequence and transcriptome regulation of the pentose utilising yeast Sugiyamaella lignohabitans.</title>
        <authorList>
            <person name="Bellasio M."/>
            <person name="Peymann A."/>
            <person name="Valli M."/>
            <person name="Sipitzky M."/>
            <person name="Graf A."/>
            <person name="Sauer M."/>
            <person name="Marx H."/>
            <person name="Mattanovich D."/>
        </authorList>
    </citation>
    <scope>NUCLEOTIDE SEQUENCE [LARGE SCALE GENOMIC DNA]</scope>
    <source>
        <strain evidence="3 4">CBS 10342</strain>
    </source>
</reference>
<evidence type="ECO:0000313" key="4">
    <source>
        <dbReference type="Proteomes" id="UP000189580"/>
    </source>
</evidence>
<dbReference type="InterPro" id="IPR036869">
    <property type="entry name" value="J_dom_sf"/>
</dbReference>
<feature type="compositionally biased region" description="Basic and acidic residues" evidence="1">
    <location>
        <begin position="16"/>
        <end position="25"/>
    </location>
</feature>
<feature type="region of interest" description="Disordered" evidence="1">
    <location>
        <begin position="446"/>
        <end position="540"/>
    </location>
</feature>
<organism evidence="3 4">
    <name type="scientific">Sugiyamaella lignohabitans</name>
    <dbReference type="NCBI Taxonomy" id="796027"/>
    <lineage>
        <taxon>Eukaryota</taxon>
        <taxon>Fungi</taxon>
        <taxon>Dikarya</taxon>
        <taxon>Ascomycota</taxon>
        <taxon>Saccharomycotina</taxon>
        <taxon>Dipodascomycetes</taxon>
        <taxon>Dipodascales</taxon>
        <taxon>Trichomonascaceae</taxon>
        <taxon>Sugiyamaella</taxon>
    </lineage>
</organism>
<feature type="compositionally biased region" description="Basic and acidic residues" evidence="1">
    <location>
        <begin position="461"/>
        <end position="471"/>
    </location>
</feature>
<evidence type="ECO:0000256" key="1">
    <source>
        <dbReference type="SAM" id="MobiDB-lite"/>
    </source>
</evidence>
<dbReference type="RefSeq" id="XP_018736725.1">
    <property type="nucleotide sequence ID" value="XM_018882338.1"/>
</dbReference>
<dbReference type="Gene3D" id="1.10.287.110">
    <property type="entry name" value="DnaJ domain"/>
    <property type="match status" value="1"/>
</dbReference>
<feature type="compositionally biased region" description="Basic and acidic residues" evidence="1">
    <location>
        <begin position="253"/>
        <end position="266"/>
    </location>
</feature>
<feature type="compositionally biased region" description="Acidic residues" evidence="1">
    <location>
        <begin position="349"/>
        <end position="359"/>
    </location>
</feature>
<feature type="compositionally biased region" description="Polar residues" evidence="1">
    <location>
        <begin position="229"/>
        <end position="251"/>
    </location>
</feature>
<feature type="region of interest" description="Disordered" evidence="1">
    <location>
        <begin position="41"/>
        <end position="86"/>
    </location>
</feature>
<dbReference type="KEGG" id="slb:AWJ20_5209"/>
<evidence type="ECO:0000259" key="2">
    <source>
        <dbReference type="PROSITE" id="PS50076"/>
    </source>
</evidence>
<dbReference type="InterPro" id="IPR001623">
    <property type="entry name" value="DnaJ_domain"/>
</dbReference>
<keyword evidence="4" id="KW-1185">Reference proteome</keyword>
<dbReference type="SUPFAM" id="SSF46565">
    <property type="entry name" value="Chaperone J-domain"/>
    <property type="match status" value="1"/>
</dbReference>
<feature type="compositionally biased region" description="Polar residues" evidence="1">
    <location>
        <begin position="655"/>
        <end position="674"/>
    </location>
</feature>
<feature type="region of interest" description="Disordered" evidence="1">
    <location>
        <begin position="655"/>
        <end position="702"/>
    </location>
</feature>
<evidence type="ECO:0000313" key="3">
    <source>
        <dbReference type="EMBL" id="ANB14248.1"/>
    </source>
</evidence>
<feature type="region of interest" description="Disordered" evidence="1">
    <location>
        <begin position="1"/>
        <end position="25"/>
    </location>
</feature>
<sequence length="805" mass="90211">MSKRRTKSWVGTALKYHPDKNSGDADKFKVLLEAQETLTDPVKRAGYNAKLDETKRPNPTSYSPGSNSRYTSNGNNHGNGSNANQFPGYSTYADPYSFSFGSASSRGRNFNSRQQRPNFFSSFYNRSNTNPYSSYYYNQDSFPENNFYSANYEFFTHPGSSYGSTNYTGSAFNYQQQQHEQPFYPYQRQPNQHREQTQQKQKQKQSSTSKSQPQQHQARTSNERDRSSTSENGNAKSQNHDNPTYYSQTWGRQEVKEKTRTFKRTDGGAGSSSYSYVAGDDNNSSNDTEDASKKASKGEKVSKDDDSSKTNTDHLDRSEPINFKVPKQSTNAKSTEKKPKREHNNLFVDSEEESDYDGDDNEVYGDAAETFENEFEQEFNNIYPEGTGSSGSNFSKRTKFNGSMFTGRHFARHTRHSDLPHMTSTRFDEVPKGVPIIDLTEDDIIDLSGNDESGSETANEDANRGQEKESGDATSYSKGTEDVGDPVGYMEDDADDETSNLGDSEVRAQESVSHASKKRNPADVSFDGAAPQSPLKRARTVHIEEVPEEDGSGRYDSLKRDFINVTPFTQTNGNFDLGDLSRNIPDSDGNRPNVSAKRNESDNLTTSRMDDSDRVSSFIRPNGNFFTKLETAFTPVNTTIPKVFTASANSSGLPNNTFGSEANNQGQASSNMQNGGVGGAQQLMTSSPNDLLHLQPPKPPQVPSEVPTLIELQEYGIHMEKYFASWFEYSGKFTDYQNSRRRADESNGISLLQTSESVEKYLQALRQDQAVKAIWTMAIESHAVAITDYLRVRQLFEINEHYNKA</sequence>
<name>A0A167EMC1_9ASCO</name>
<feature type="region of interest" description="Disordered" evidence="1">
    <location>
        <begin position="570"/>
        <end position="615"/>
    </location>
</feature>
<feature type="compositionally biased region" description="Basic and acidic residues" evidence="1">
    <location>
        <begin position="290"/>
        <end position="319"/>
    </location>
</feature>
<proteinExistence type="predicted"/>
<feature type="region of interest" description="Disordered" evidence="1">
    <location>
        <begin position="189"/>
        <end position="359"/>
    </location>
</feature>
<dbReference type="AlphaFoldDB" id="A0A167EMC1"/>
<protein>
    <submittedName>
        <fullName evidence="3">Type II HSP40 co-chaperone SIS1</fullName>
    </submittedName>
</protein>
<feature type="compositionally biased region" description="Low complexity" evidence="1">
    <location>
        <begin position="72"/>
        <end position="84"/>
    </location>
</feature>
<feature type="domain" description="J" evidence="2">
    <location>
        <begin position="1"/>
        <end position="51"/>
    </location>
</feature>
<dbReference type="GeneID" id="30037426"/>
<gene>
    <name evidence="3" type="primary">SIS1</name>
    <name evidence="3" type="ORF">AWJ20_5209</name>
</gene>
<feature type="compositionally biased region" description="Polar residues" evidence="1">
    <location>
        <begin position="57"/>
        <end position="71"/>
    </location>
</feature>
<dbReference type="Pfam" id="PF00226">
    <property type="entry name" value="DnaJ"/>
    <property type="match status" value="1"/>
</dbReference>
<dbReference type="PROSITE" id="PS50076">
    <property type="entry name" value="DNAJ_2"/>
    <property type="match status" value="1"/>
</dbReference>